<dbReference type="InterPro" id="IPR036396">
    <property type="entry name" value="Cyt_P450_sf"/>
</dbReference>
<keyword evidence="10" id="KW-1185">Reference proteome</keyword>
<dbReference type="FunFam" id="1.10.630.10:FF:000018">
    <property type="entry name" value="Cytochrome P450 monooxygenase"/>
    <property type="match status" value="1"/>
</dbReference>
<dbReference type="PANTHER" id="PTHR46696">
    <property type="entry name" value="P450, PUTATIVE (EUROFUNG)-RELATED"/>
    <property type="match status" value="1"/>
</dbReference>
<dbReference type="InterPro" id="IPR017972">
    <property type="entry name" value="Cyt_P450_CS"/>
</dbReference>
<dbReference type="AlphaFoldDB" id="A0A4R1HSG2"/>
<dbReference type="PRINTS" id="PR00359">
    <property type="entry name" value="BP450"/>
</dbReference>
<evidence type="ECO:0000256" key="1">
    <source>
        <dbReference type="ARBA" id="ARBA00010617"/>
    </source>
</evidence>
<dbReference type="GO" id="GO:0016705">
    <property type="term" value="F:oxidoreductase activity, acting on paired donors, with incorporation or reduction of molecular oxygen"/>
    <property type="evidence" value="ECO:0007669"/>
    <property type="project" value="InterPro"/>
</dbReference>
<dbReference type="RefSeq" id="WP_132421457.1">
    <property type="nucleotide sequence ID" value="NZ_SMFZ01000001.1"/>
</dbReference>
<comment type="similarity">
    <text evidence="1 7">Belongs to the cytochrome P450 family.</text>
</comment>
<keyword evidence="5 7" id="KW-0408">Iron</keyword>
<dbReference type="InterPro" id="IPR002397">
    <property type="entry name" value="Cyt_P450_B"/>
</dbReference>
<comment type="caution">
    <text evidence="9">The sequence shown here is derived from an EMBL/GenBank/DDBJ whole genome shotgun (WGS) entry which is preliminary data.</text>
</comment>
<evidence type="ECO:0000256" key="7">
    <source>
        <dbReference type="RuleBase" id="RU000461"/>
    </source>
</evidence>
<dbReference type="PANTHER" id="PTHR46696:SF1">
    <property type="entry name" value="CYTOCHROME P450 YJIB-RELATED"/>
    <property type="match status" value="1"/>
</dbReference>
<reference evidence="9 10" key="1">
    <citation type="submission" date="2019-03" db="EMBL/GenBank/DDBJ databases">
        <title>Sequencing the genomes of 1000 actinobacteria strains.</title>
        <authorList>
            <person name="Klenk H.-P."/>
        </authorList>
    </citation>
    <scope>NUCLEOTIDE SEQUENCE [LARGE SCALE GENOMIC DNA]</scope>
    <source>
        <strain evidence="9 10">DSM 44969</strain>
    </source>
</reference>
<keyword evidence="2 7" id="KW-0349">Heme</keyword>
<keyword evidence="6 7" id="KW-0503">Monooxygenase</keyword>
<dbReference type="Pfam" id="PF00067">
    <property type="entry name" value="p450"/>
    <property type="match status" value="1"/>
</dbReference>
<dbReference type="GO" id="GO:0004497">
    <property type="term" value="F:monooxygenase activity"/>
    <property type="evidence" value="ECO:0007669"/>
    <property type="project" value="UniProtKB-KW"/>
</dbReference>
<evidence type="ECO:0000256" key="3">
    <source>
        <dbReference type="ARBA" id="ARBA00022723"/>
    </source>
</evidence>
<gene>
    <name evidence="9" type="ORF">EV378_0916</name>
</gene>
<accession>A0A4R1HSG2</accession>
<dbReference type="Proteomes" id="UP000295560">
    <property type="component" value="Unassembled WGS sequence"/>
</dbReference>
<evidence type="ECO:0000256" key="2">
    <source>
        <dbReference type="ARBA" id="ARBA00022617"/>
    </source>
</evidence>
<name>A0A4R1HSG2_PSEEN</name>
<dbReference type="PROSITE" id="PS00086">
    <property type="entry name" value="CYTOCHROME_P450"/>
    <property type="match status" value="1"/>
</dbReference>
<proteinExistence type="inferred from homology"/>
<dbReference type="InterPro" id="IPR001128">
    <property type="entry name" value="Cyt_P450"/>
</dbReference>
<dbReference type="CDD" id="cd11031">
    <property type="entry name" value="Cyp158A-like"/>
    <property type="match status" value="1"/>
</dbReference>
<evidence type="ECO:0000256" key="6">
    <source>
        <dbReference type="ARBA" id="ARBA00023033"/>
    </source>
</evidence>
<evidence type="ECO:0000313" key="10">
    <source>
        <dbReference type="Proteomes" id="UP000295560"/>
    </source>
</evidence>
<keyword evidence="3 7" id="KW-0479">Metal-binding</keyword>
<dbReference type="SUPFAM" id="SSF48264">
    <property type="entry name" value="Cytochrome P450"/>
    <property type="match status" value="1"/>
</dbReference>
<dbReference type="Gene3D" id="1.10.630.10">
    <property type="entry name" value="Cytochrome P450"/>
    <property type="match status" value="1"/>
</dbReference>
<dbReference type="PRINTS" id="PR00385">
    <property type="entry name" value="P450"/>
</dbReference>
<dbReference type="EMBL" id="SMFZ01000001">
    <property type="protein sequence ID" value="TCK25118.1"/>
    <property type="molecule type" value="Genomic_DNA"/>
</dbReference>
<sequence>MTTDVETGRTVRRYPFSQAHALDMDGTYQGLREDEPLSRIQAPYGGECWLAVRHADVRTVLADPRFSRSATVGQDVPRPRPEVDHQTSSILNMDPPEHTRLRKLVARAFTTRRVADLRPRTIELTRGLLDDLRAAGSPADLVEHVSMPLPVTIICEMLGVPVSERSVFRAGADAALSTTSMTPEQRASARDEMLGFMARLIAERRANPADDLLTALVQARDSEDRLSEEELVAMGVGILIAGHETTMNHLANFVFTVLTTPGMADGLRADPDAVGPAIEELLRIVPLGAGSGFPRVALEDVELGGVTVREGESVMVAIHSANRDASVFDDPETLHADRADNPHVAFGHGPHHCLGAQLARMEMQVALGELLRAFPDLRLAVAPEDVPWRTGALVRGPKELLLAWGR</sequence>
<evidence type="ECO:0000313" key="9">
    <source>
        <dbReference type="EMBL" id="TCK25118.1"/>
    </source>
</evidence>
<keyword evidence="4 7" id="KW-0560">Oxidoreductase</keyword>
<dbReference type="GO" id="GO:0005506">
    <property type="term" value="F:iron ion binding"/>
    <property type="evidence" value="ECO:0007669"/>
    <property type="project" value="InterPro"/>
</dbReference>
<protein>
    <submittedName>
        <fullName evidence="9">Cytochrome P450</fullName>
    </submittedName>
</protein>
<organism evidence="9 10">
    <name type="scientific">Pseudonocardia endophytica</name>
    <dbReference type="NCBI Taxonomy" id="401976"/>
    <lineage>
        <taxon>Bacteria</taxon>
        <taxon>Bacillati</taxon>
        <taxon>Actinomycetota</taxon>
        <taxon>Actinomycetes</taxon>
        <taxon>Pseudonocardiales</taxon>
        <taxon>Pseudonocardiaceae</taxon>
        <taxon>Pseudonocardia</taxon>
    </lineage>
</organism>
<evidence type="ECO:0000256" key="5">
    <source>
        <dbReference type="ARBA" id="ARBA00023004"/>
    </source>
</evidence>
<evidence type="ECO:0000256" key="4">
    <source>
        <dbReference type="ARBA" id="ARBA00023002"/>
    </source>
</evidence>
<evidence type="ECO:0000256" key="8">
    <source>
        <dbReference type="SAM" id="MobiDB-lite"/>
    </source>
</evidence>
<dbReference type="GO" id="GO:0020037">
    <property type="term" value="F:heme binding"/>
    <property type="evidence" value="ECO:0007669"/>
    <property type="project" value="InterPro"/>
</dbReference>
<dbReference type="OrthoDB" id="141712at2"/>
<feature type="region of interest" description="Disordered" evidence="8">
    <location>
        <begin position="70"/>
        <end position="94"/>
    </location>
</feature>